<evidence type="ECO:0000313" key="14">
    <source>
        <dbReference type="Proteomes" id="UP000015500"/>
    </source>
</evidence>
<reference evidence="13 14" key="1">
    <citation type="journal article" date="2014" name="Genome Announc.">
        <title>Complete Genome Sequence of the Thermophilic Polychlorinated Biphenyl Degrader Geobacillus sp. Strain JF8 (NBRC 109937).</title>
        <authorList>
            <person name="Shintani M."/>
            <person name="Ohtsubo Y."/>
            <person name="Fukuda K."/>
            <person name="Hosoyama A."/>
            <person name="Ohji S."/>
            <person name="Yamazoe A."/>
            <person name="Fujita N."/>
            <person name="Nagata Y."/>
            <person name="Tsuda M."/>
            <person name="Hatta T."/>
            <person name="Kimbara K."/>
        </authorList>
    </citation>
    <scope>NUCLEOTIDE SEQUENCE [LARGE SCALE GENOMIC DNA]</scope>
    <source>
        <strain evidence="13 14">JF8</strain>
    </source>
</reference>
<dbReference type="PANTHER" id="PTHR35457">
    <property type="entry name" value="HEME A SYNTHASE"/>
    <property type="match status" value="1"/>
</dbReference>
<dbReference type="GO" id="GO:0016491">
    <property type="term" value="F:oxidoreductase activity"/>
    <property type="evidence" value="ECO:0007669"/>
    <property type="project" value="UniProtKB-KW"/>
</dbReference>
<accession>S6A1Z0</accession>
<keyword evidence="2" id="KW-1003">Cell membrane</keyword>
<dbReference type="Proteomes" id="UP000015500">
    <property type="component" value="Chromosome"/>
</dbReference>
<dbReference type="InterPro" id="IPR003780">
    <property type="entry name" value="COX15/CtaA_fam"/>
</dbReference>
<gene>
    <name evidence="13" type="ORF">M493_08605</name>
</gene>
<feature type="transmembrane region" description="Helical" evidence="12">
    <location>
        <begin position="202"/>
        <end position="222"/>
    </location>
</feature>
<protein>
    <recommendedName>
        <fullName evidence="15">Heme A synthase</fullName>
    </recommendedName>
</protein>
<evidence type="ECO:0000256" key="7">
    <source>
        <dbReference type="ARBA" id="ARBA00023004"/>
    </source>
</evidence>
<evidence type="ECO:0000256" key="11">
    <source>
        <dbReference type="ARBA" id="ARBA00023444"/>
    </source>
</evidence>
<keyword evidence="8" id="KW-0350">Heme biosynthesis</keyword>
<evidence type="ECO:0008006" key="15">
    <source>
        <dbReference type="Google" id="ProtNLM"/>
    </source>
</evidence>
<evidence type="ECO:0000256" key="5">
    <source>
        <dbReference type="ARBA" id="ARBA00022989"/>
    </source>
</evidence>
<dbReference type="GO" id="GO:0006784">
    <property type="term" value="P:heme A biosynthetic process"/>
    <property type="evidence" value="ECO:0007669"/>
    <property type="project" value="InterPro"/>
</dbReference>
<evidence type="ECO:0000256" key="3">
    <source>
        <dbReference type="ARBA" id="ARBA00022692"/>
    </source>
</evidence>
<keyword evidence="9 12" id="KW-0472">Membrane</keyword>
<evidence type="ECO:0000256" key="9">
    <source>
        <dbReference type="ARBA" id="ARBA00023136"/>
    </source>
</evidence>
<keyword evidence="4" id="KW-0479">Metal-binding</keyword>
<evidence type="ECO:0000256" key="1">
    <source>
        <dbReference type="ARBA" id="ARBA00004141"/>
    </source>
</evidence>
<sequence>MKSLAFWAVAVTCFLIVFGGYVASSNSGMGCGPDWPLCNGVLVPVLKGATLIEYAHRLIGALLAVLTGVLCLHLWRFPRRGADRIASAATVGLLTVQIMLGAFVVWFDLPPAIVTIHFLMAFLFLGCLLWIWRNVPYSSFAPLPTSAPTEAKRHARVLLVFFTTTLLLGAYVKHQHYGLACGWLACGESIWPSSKAQMWQTAHRAAATATVLYTIWTAFIAHRRGWGRPLKRRLLLAAAVGLLQAALGVGTIESGLHLPWAVVHLAGGTWLALLLIDLCICLHLPAIAAAKSTPSLSISGRS</sequence>
<feature type="transmembrane region" description="Helical" evidence="12">
    <location>
        <begin position="113"/>
        <end position="132"/>
    </location>
</feature>
<comment type="subcellular location">
    <subcellularLocation>
        <location evidence="1">Membrane</location>
        <topology evidence="1">Multi-pass membrane protein</topology>
    </subcellularLocation>
</comment>
<evidence type="ECO:0000313" key="13">
    <source>
        <dbReference type="EMBL" id="AGT31996.1"/>
    </source>
</evidence>
<dbReference type="PANTHER" id="PTHR35457:SF1">
    <property type="entry name" value="HEME A SYNTHASE"/>
    <property type="match status" value="1"/>
</dbReference>
<evidence type="ECO:0000256" key="12">
    <source>
        <dbReference type="SAM" id="Phobius"/>
    </source>
</evidence>
<keyword evidence="5 12" id="KW-1133">Transmembrane helix</keyword>
<keyword evidence="3 12" id="KW-0812">Transmembrane</keyword>
<dbReference type="Pfam" id="PF02628">
    <property type="entry name" value="COX15-CtaA"/>
    <property type="match status" value="2"/>
</dbReference>
<dbReference type="InterPro" id="IPR050450">
    <property type="entry name" value="COX15/CtaA_HemeA_synthase"/>
</dbReference>
<dbReference type="STRING" id="1921421.M493_08605"/>
<keyword evidence="7" id="KW-0408">Iron</keyword>
<dbReference type="RefSeq" id="WP_020959802.1">
    <property type="nucleotide sequence ID" value="NC_022080.4"/>
</dbReference>
<feature type="transmembrane region" description="Helical" evidence="12">
    <location>
        <begin position="258"/>
        <end position="282"/>
    </location>
</feature>
<dbReference type="PATRIC" id="fig|1345697.3.peg.1647"/>
<keyword evidence="14" id="KW-1185">Reference proteome</keyword>
<dbReference type="GO" id="GO:0016020">
    <property type="term" value="C:membrane"/>
    <property type="evidence" value="ECO:0007669"/>
    <property type="project" value="UniProtKB-SubCell"/>
</dbReference>
<dbReference type="EMBL" id="CP006254">
    <property type="protein sequence ID" value="AGT31996.1"/>
    <property type="molecule type" value="Genomic_DNA"/>
</dbReference>
<dbReference type="GO" id="GO:0046872">
    <property type="term" value="F:metal ion binding"/>
    <property type="evidence" value="ECO:0007669"/>
    <property type="project" value="UniProtKB-KW"/>
</dbReference>
<dbReference type="PROSITE" id="PS51257">
    <property type="entry name" value="PROKAR_LIPOPROTEIN"/>
    <property type="match status" value="1"/>
</dbReference>
<keyword evidence="6" id="KW-0560">Oxidoreductase</keyword>
<feature type="transmembrane region" description="Helical" evidence="12">
    <location>
        <begin position="234"/>
        <end position="252"/>
    </location>
</feature>
<keyword evidence="10" id="KW-1015">Disulfide bond</keyword>
<dbReference type="KEGG" id="gjf:M493_08605"/>
<dbReference type="AlphaFoldDB" id="S6A1Z0"/>
<name>S6A1Z0_GEOG3</name>
<evidence type="ECO:0000256" key="6">
    <source>
        <dbReference type="ARBA" id="ARBA00023002"/>
    </source>
</evidence>
<comment type="pathway">
    <text evidence="11">Porphyrin-containing compound metabolism.</text>
</comment>
<feature type="transmembrane region" description="Helical" evidence="12">
    <location>
        <begin position="54"/>
        <end position="75"/>
    </location>
</feature>
<evidence type="ECO:0000256" key="4">
    <source>
        <dbReference type="ARBA" id="ARBA00022723"/>
    </source>
</evidence>
<organism evidence="13 14">
    <name type="scientific">Geobacillus genomosp. 3</name>
    <dbReference type="NCBI Taxonomy" id="1921421"/>
    <lineage>
        <taxon>Bacteria</taxon>
        <taxon>Bacillati</taxon>
        <taxon>Bacillota</taxon>
        <taxon>Bacilli</taxon>
        <taxon>Bacillales</taxon>
        <taxon>Anoxybacillaceae</taxon>
        <taxon>Geobacillus</taxon>
    </lineage>
</organism>
<evidence type="ECO:0000256" key="8">
    <source>
        <dbReference type="ARBA" id="ARBA00023133"/>
    </source>
</evidence>
<feature type="transmembrane region" description="Helical" evidence="12">
    <location>
        <begin position="153"/>
        <end position="172"/>
    </location>
</feature>
<feature type="transmembrane region" description="Helical" evidence="12">
    <location>
        <begin position="87"/>
        <end position="107"/>
    </location>
</feature>
<evidence type="ECO:0000256" key="2">
    <source>
        <dbReference type="ARBA" id="ARBA00022475"/>
    </source>
</evidence>
<dbReference type="OrthoDB" id="9816428at2"/>
<evidence type="ECO:0000256" key="10">
    <source>
        <dbReference type="ARBA" id="ARBA00023157"/>
    </source>
</evidence>
<proteinExistence type="predicted"/>
<dbReference type="HOGENOM" id="CLU_041525_3_0_9"/>